<sequence length="242" mass="26756">MAPLSPADEERKARIISTVNRDHRRMLSHLLRRHTSLSSSAASPPSACALVDIHLKYGVLIRAPSGKEYQISFDDNDDADDGSDSSTPRGEASWADVEARIIAMGNAARAALGISDVHITRSPTFGLLDWASYAFIFFFVGCVATLPYVRPGSGAWGAIDAVFPGGVGVYRSVVKAVTWPALAIHVAEALAFDRLRMRRHDVPRWSALWWKWEINVFIQGYGAWKKIGAFVDEERKKQSKTK</sequence>
<proteinExistence type="predicted"/>
<dbReference type="PANTHER" id="PTHR37783:SF1">
    <property type="entry name" value="MEMBRANE PROTEIN, PUTATIVE (AFU_ORTHOLOGUE AFUA_1G04315)-RELATED"/>
    <property type="match status" value="1"/>
</dbReference>
<name>A0A0M9VW59_ESCWE</name>
<dbReference type="AlphaFoldDB" id="A0A0M9VW59"/>
<dbReference type="OrthoDB" id="5553410at2759"/>
<dbReference type="Pfam" id="PF10615">
    <property type="entry name" value="DUF2470"/>
    <property type="match status" value="1"/>
</dbReference>
<dbReference type="EMBL" id="LGSR01000006">
    <property type="protein sequence ID" value="KOS21719.1"/>
    <property type="molecule type" value="Genomic_DNA"/>
</dbReference>
<accession>A0A0M9VW59</accession>
<feature type="compositionally biased region" description="Acidic residues" evidence="1">
    <location>
        <begin position="74"/>
        <end position="83"/>
    </location>
</feature>
<dbReference type="PANTHER" id="PTHR37783">
    <property type="entry name" value="MEMBRANE PROTEIN, PUTATIVE (AFU_ORTHOLOGUE AFUA_1G04315)-RELATED"/>
    <property type="match status" value="1"/>
</dbReference>
<gene>
    <name evidence="3" type="ORF">ESCO_001694</name>
</gene>
<keyword evidence="4" id="KW-1185">Reference proteome</keyword>
<comment type="caution">
    <text evidence="3">The sequence shown here is derived from an EMBL/GenBank/DDBJ whole genome shotgun (WGS) entry which is preliminary data.</text>
</comment>
<dbReference type="InterPro" id="IPR019595">
    <property type="entry name" value="DUF2470"/>
</dbReference>
<dbReference type="Proteomes" id="UP000053831">
    <property type="component" value="Unassembled WGS sequence"/>
</dbReference>
<feature type="domain" description="DUF2470" evidence="2">
    <location>
        <begin position="12"/>
        <end position="104"/>
    </location>
</feature>
<evidence type="ECO:0000313" key="4">
    <source>
        <dbReference type="Proteomes" id="UP000053831"/>
    </source>
</evidence>
<feature type="region of interest" description="Disordered" evidence="1">
    <location>
        <begin position="72"/>
        <end position="92"/>
    </location>
</feature>
<organism evidence="3 4">
    <name type="scientific">Escovopsis weberi</name>
    <dbReference type="NCBI Taxonomy" id="150374"/>
    <lineage>
        <taxon>Eukaryota</taxon>
        <taxon>Fungi</taxon>
        <taxon>Dikarya</taxon>
        <taxon>Ascomycota</taxon>
        <taxon>Pezizomycotina</taxon>
        <taxon>Sordariomycetes</taxon>
        <taxon>Hypocreomycetidae</taxon>
        <taxon>Hypocreales</taxon>
        <taxon>Hypocreaceae</taxon>
        <taxon>Escovopsis</taxon>
    </lineage>
</organism>
<reference evidence="3 4" key="1">
    <citation type="submission" date="2015-07" db="EMBL/GenBank/DDBJ databases">
        <title>The genome of the fungus Escovopsis weberi, a specialized disease agent of ant agriculture.</title>
        <authorList>
            <person name="de Man T.J."/>
            <person name="Stajich J.E."/>
            <person name="Kubicek C.P."/>
            <person name="Chenthamara K."/>
            <person name="Atanasova L."/>
            <person name="Druzhinina I.S."/>
            <person name="Birnbaum S."/>
            <person name="Barribeau S.M."/>
            <person name="Teiling C."/>
            <person name="Suen G."/>
            <person name="Currie C."/>
            <person name="Gerardo N.M."/>
        </authorList>
    </citation>
    <scope>NUCLEOTIDE SEQUENCE [LARGE SCALE GENOMIC DNA]</scope>
</reference>
<evidence type="ECO:0000259" key="2">
    <source>
        <dbReference type="Pfam" id="PF10615"/>
    </source>
</evidence>
<evidence type="ECO:0000256" key="1">
    <source>
        <dbReference type="SAM" id="MobiDB-lite"/>
    </source>
</evidence>
<evidence type="ECO:0000313" key="3">
    <source>
        <dbReference type="EMBL" id="KOS21719.1"/>
    </source>
</evidence>
<protein>
    <recommendedName>
        <fullName evidence="2">DUF2470 domain-containing protein</fullName>
    </recommendedName>
</protein>